<feature type="transmembrane region" description="Helical" evidence="1">
    <location>
        <begin position="38"/>
        <end position="56"/>
    </location>
</feature>
<keyword evidence="1" id="KW-1133">Transmembrane helix</keyword>
<dbReference type="Proteomes" id="UP000284557">
    <property type="component" value="Unassembled WGS sequence"/>
</dbReference>
<name>A0ABD7HKZ4_9MYCO</name>
<sequence>MSDMKQNLRIALLAGATVTVSAVSIYLASKGRGGSSFIAWLVLALLGLALLTAVLLPGRWQAVKLTRTALYVSVGIGVVVFAILALVFKPSASDVPGLSKEAPASSSSSEDFLNIPGQYPAPVFNGQKGDPPLKVGDCLNLSGTEAKSIAEAVPCEKAAYRVIQLTTKPKGCTADADQKYYRSDSLGELTACLDFAWSAGRCLDMAEWHAVSVSCGDKNSRSREKPIKVILNTSTLQGCPGGGYTHPIRRFTVCTETQK</sequence>
<keyword evidence="1" id="KW-0812">Transmembrane</keyword>
<evidence type="ECO:0000256" key="1">
    <source>
        <dbReference type="SAM" id="Phobius"/>
    </source>
</evidence>
<reference evidence="2 3" key="1">
    <citation type="submission" date="2018-08" db="EMBL/GenBank/DDBJ databases">
        <title>Linezolid Resistance in Mycobacterium abscessus: MIC Distribution and Comprehensive Investigation of Resistance Mechanisms.</title>
        <authorList>
            <person name="Ye M."/>
            <person name="Xu L."/>
            <person name="Zou Y."/>
            <person name="Li B."/>
            <person name="Guo Q."/>
            <person name="Zhang Y."/>
            <person name="Zhan M."/>
            <person name="Xu B."/>
            <person name="Yu F."/>
            <person name="Zhang Z."/>
            <person name="Chu H."/>
        </authorList>
    </citation>
    <scope>NUCLEOTIDE SEQUENCE [LARGE SCALE GENOMIC DNA]</scope>
    <source>
        <strain evidence="2 3">G143</strain>
    </source>
</reference>
<evidence type="ECO:0000313" key="3">
    <source>
        <dbReference type="Proteomes" id="UP000284557"/>
    </source>
</evidence>
<gene>
    <name evidence="2" type="ORF">D2E76_19160</name>
</gene>
<comment type="caution">
    <text evidence="2">The sequence shown here is derived from an EMBL/GenBank/DDBJ whole genome shotgun (WGS) entry which is preliminary data.</text>
</comment>
<organism evidence="2 3">
    <name type="scientific">Mycobacteroides abscessus</name>
    <dbReference type="NCBI Taxonomy" id="36809"/>
    <lineage>
        <taxon>Bacteria</taxon>
        <taxon>Bacillati</taxon>
        <taxon>Actinomycetota</taxon>
        <taxon>Actinomycetes</taxon>
        <taxon>Mycobacteriales</taxon>
        <taxon>Mycobacteriaceae</taxon>
        <taxon>Mycobacteroides</taxon>
    </lineage>
</organism>
<feature type="transmembrane region" description="Helical" evidence="1">
    <location>
        <begin position="68"/>
        <end position="88"/>
    </location>
</feature>
<protein>
    <recommendedName>
        <fullName evidence="4">Liporotein LppU</fullName>
    </recommendedName>
</protein>
<proteinExistence type="predicted"/>
<evidence type="ECO:0008006" key="4">
    <source>
        <dbReference type="Google" id="ProtNLM"/>
    </source>
</evidence>
<dbReference type="EMBL" id="QXBN01000015">
    <property type="protein sequence ID" value="RIT35121.1"/>
    <property type="molecule type" value="Genomic_DNA"/>
</dbReference>
<evidence type="ECO:0000313" key="2">
    <source>
        <dbReference type="EMBL" id="RIT35121.1"/>
    </source>
</evidence>
<dbReference type="RefSeq" id="WP_100480963.1">
    <property type="nucleotide sequence ID" value="NZ_QDET01000001.1"/>
</dbReference>
<keyword evidence="1" id="KW-0472">Membrane</keyword>
<dbReference type="AlphaFoldDB" id="A0ABD7HKZ4"/>
<accession>A0ABD7HKZ4</accession>